<organism evidence="1 2">
    <name type="scientific">Nocardia nova</name>
    <dbReference type="NCBI Taxonomy" id="37330"/>
    <lineage>
        <taxon>Bacteria</taxon>
        <taxon>Bacillati</taxon>
        <taxon>Actinomycetota</taxon>
        <taxon>Actinomycetes</taxon>
        <taxon>Mycobacteriales</taxon>
        <taxon>Nocardiaceae</taxon>
        <taxon>Nocardia</taxon>
    </lineage>
</organism>
<evidence type="ECO:0000313" key="1">
    <source>
        <dbReference type="EMBL" id="PSR65403.1"/>
    </source>
</evidence>
<sequence>MYAGPDGSGALRKARVTCDSVPICHEMGEHVRLAHNVSANAVPSSGAASPTTSEVTAATPGQNFAIHAAMRPPWL</sequence>
<dbReference type="AlphaFoldDB" id="A0A2T2ZCG4"/>
<dbReference type="EMBL" id="PYHS01000002">
    <property type="protein sequence ID" value="PSR65403.1"/>
    <property type="molecule type" value="Genomic_DNA"/>
</dbReference>
<dbReference type="Proteomes" id="UP000241647">
    <property type="component" value="Unassembled WGS sequence"/>
</dbReference>
<proteinExistence type="predicted"/>
<protein>
    <submittedName>
        <fullName evidence="1">Uncharacterized protein</fullName>
    </submittedName>
</protein>
<accession>A0A2T2ZCG4</accession>
<evidence type="ECO:0000313" key="2">
    <source>
        <dbReference type="Proteomes" id="UP000241647"/>
    </source>
</evidence>
<name>A0A2T2ZCG4_9NOCA</name>
<gene>
    <name evidence="1" type="ORF">C8259_04535</name>
</gene>
<reference evidence="1 2" key="1">
    <citation type="submission" date="2018-02" db="EMBL/GenBank/DDBJ databases">
        <title>8 Nocardia nova and 1 Nocardia cyriacigeorgica strain used for evolution to TMP-SMX.</title>
        <authorList>
            <person name="Mehta H."/>
            <person name="Weng J."/>
            <person name="Shamoo Y."/>
        </authorList>
    </citation>
    <scope>NUCLEOTIDE SEQUENCE [LARGE SCALE GENOMIC DNA]</scope>
    <source>
        <strain evidence="1 2">ATCC 33727</strain>
    </source>
</reference>
<comment type="caution">
    <text evidence="1">The sequence shown here is derived from an EMBL/GenBank/DDBJ whole genome shotgun (WGS) entry which is preliminary data.</text>
</comment>